<dbReference type="AlphaFoldDB" id="A0A067KF70"/>
<evidence type="ECO:0000313" key="3">
    <source>
        <dbReference type="Proteomes" id="UP000027138"/>
    </source>
</evidence>
<protein>
    <submittedName>
        <fullName evidence="2">Uncharacterized protein</fullName>
    </submittedName>
</protein>
<feature type="compositionally biased region" description="Basic and acidic residues" evidence="1">
    <location>
        <begin position="46"/>
        <end position="62"/>
    </location>
</feature>
<keyword evidence="3" id="KW-1185">Reference proteome</keyword>
<reference evidence="2 3" key="1">
    <citation type="journal article" date="2014" name="PLoS ONE">
        <title>Global Analysis of Gene Expression Profiles in Physic Nut (Jatropha curcas L.) Seedlings Exposed to Salt Stress.</title>
        <authorList>
            <person name="Zhang L."/>
            <person name="Zhang C."/>
            <person name="Wu P."/>
            <person name="Chen Y."/>
            <person name="Li M."/>
            <person name="Jiang H."/>
            <person name="Wu G."/>
        </authorList>
    </citation>
    <scope>NUCLEOTIDE SEQUENCE [LARGE SCALE GENOMIC DNA]</scope>
    <source>
        <strain evidence="3">cv. GZQX0401</strain>
        <tissue evidence="2">Young leaves</tissue>
    </source>
</reference>
<evidence type="ECO:0000256" key="1">
    <source>
        <dbReference type="SAM" id="MobiDB-lite"/>
    </source>
</evidence>
<feature type="region of interest" description="Disordered" evidence="1">
    <location>
        <begin position="46"/>
        <end position="106"/>
    </location>
</feature>
<proteinExistence type="predicted"/>
<evidence type="ECO:0000313" key="2">
    <source>
        <dbReference type="EMBL" id="KDP34737.1"/>
    </source>
</evidence>
<gene>
    <name evidence="2" type="ORF">JCGZ_11906</name>
</gene>
<sequence>MDGHFIHLSEHSSLCLSIKPFEHHGKTYPCLEIFTDVIDILAVEPRGAKLEKEKKEEEKEKEQEEEGIEGPKAIEEEYKKEERVAQEIGEENKKATAKEENEDPVDQVLKASRACIEESFKEVESPS</sequence>
<accession>A0A067KF70</accession>
<dbReference type="Proteomes" id="UP000027138">
    <property type="component" value="Unassembled WGS sequence"/>
</dbReference>
<name>A0A067KF70_JATCU</name>
<organism evidence="2 3">
    <name type="scientific">Jatropha curcas</name>
    <name type="common">Barbados nut</name>
    <dbReference type="NCBI Taxonomy" id="180498"/>
    <lineage>
        <taxon>Eukaryota</taxon>
        <taxon>Viridiplantae</taxon>
        <taxon>Streptophyta</taxon>
        <taxon>Embryophyta</taxon>
        <taxon>Tracheophyta</taxon>
        <taxon>Spermatophyta</taxon>
        <taxon>Magnoliopsida</taxon>
        <taxon>eudicotyledons</taxon>
        <taxon>Gunneridae</taxon>
        <taxon>Pentapetalae</taxon>
        <taxon>rosids</taxon>
        <taxon>fabids</taxon>
        <taxon>Malpighiales</taxon>
        <taxon>Euphorbiaceae</taxon>
        <taxon>Crotonoideae</taxon>
        <taxon>Jatropheae</taxon>
        <taxon>Jatropha</taxon>
    </lineage>
</organism>
<feature type="compositionally biased region" description="Basic and acidic residues" evidence="1">
    <location>
        <begin position="72"/>
        <end position="99"/>
    </location>
</feature>
<dbReference type="EMBL" id="KK914509">
    <property type="protein sequence ID" value="KDP34737.1"/>
    <property type="molecule type" value="Genomic_DNA"/>
</dbReference>